<keyword evidence="3" id="KW-1185">Reference proteome</keyword>
<organism evidence="2 3">
    <name type="scientific">Georgenia thermotolerans</name>
    <dbReference type="NCBI Taxonomy" id="527326"/>
    <lineage>
        <taxon>Bacteria</taxon>
        <taxon>Bacillati</taxon>
        <taxon>Actinomycetota</taxon>
        <taxon>Actinomycetes</taxon>
        <taxon>Micrococcales</taxon>
        <taxon>Bogoriellaceae</taxon>
        <taxon>Georgenia</taxon>
    </lineage>
</organism>
<accession>A0A7J5UNG2</accession>
<keyword evidence="1" id="KW-1133">Transmembrane helix</keyword>
<keyword evidence="1" id="KW-0472">Membrane</keyword>
<evidence type="ECO:0000313" key="3">
    <source>
        <dbReference type="Proteomes" id="UP000451860"/>
    </source>
</evidence>
<sequence>MNRAAAYLLTMFHVVQGRFEGQKDRGATAVEYGLMVGLIAVVIIVAVALLGRQLDGLFDKVTEQLGAGSGITE</sequence>
<reference evidence="2 3" key="1">
    <citation type="submission" date="2019-10" db="EMBL/GenBank/DDBJ databases">
        <title>Georgenia wutianyii sp. nov. and Georgenia yuyongxinii sp. nov. isolated from plateau pika (Ochotona curzoniae) in the Qinghai-Tibet plateau of China.</title>
        <authorList>
            <person name="Tian Z."/>
        </authorList>
    </citation>
    <scope>NUCLEOTIDE SEQUENCE [LARGE SCALE GENOMIC DNA]</scope>
    <source>
        <strain evidence="2 3">DSM 21501</strain>
    </source>
</reference>
<dbReference type="AlphaFoldDB" id="A0A7J5UNG2"/>
<keyword evidence="1" id="KW-0812">Transmembrane</keyword>
<gene>
    <name evidence="2" type="ORF">GB883_14065</name>
</gene>
<evidence type="ECO:0000256" key="1">
    <source>
        <dbReference type="SAM" id="Phobius"/>
    </source>
</evidence>
<feature type="transmembrane region" description="Helical" evidence="1">
    <location>
        <begin position="33"/>
        <end position="51"/>
    </location>
</feature>
<proteinExistence type="predicted"/>
<protein>
    <submittedName>
        <fullName evidence="2">Flp family type IVb pilin</fullName>
    </submittedName>
</protein>
<dbReference type="EMBL" id="WHJE01000072">
    <property type="protein sequence ID" value="KAE8763443.1"/>
    <property type="molecule type" value="Genomic_DNA"/>
</dbReference>
<dbReference type="Proteomes" id="UP000451860">
    <property type="component" value="Unassembled WGS sequence"/>
</dbReference>
<dbReference type="Pfam" id="PF04964">
    <property type="entry name" value="Flp_Fap"/>
    <property type="match status" value="1"/>
</dbReference>
<evidence type="ECO:0000313" key="2">
    <source>
        <dbReference type="EMBL" id="KAE8763443.1"/>
    </source>
</evidence>
<dbReference type="OrthoDB" id="5121461at2"/>
<dbReference type="InterPro" id="IPR007047">
    <property type="entry name" value="Flp_Fap"/>
</dbReference>
<comment type="caution">
    <text evidence="2">The sequence shown here is derived from an EMBL/GenBank/DDBJ whole genome shotgun (WGS) entry which is preliminary data.</text>
</comment>
<name>A0A7J5UNG2_9MICO</name>